<sequence>MLGLLRLLFGTKTPPRLQENPDLVWMTEAGKYAGIRAKVEEAGQGDAAAILIVSHFDNTFAQIDRLLANYNGPVPAKAVKANDLSQRTTTGSPFEETSTIEVIFAERHPLLEEDEGAVKEFADQLPCRCRVTHCVSFEDAIMRSFVDSFVENVMSKMGMKEDEAIESSLVSRRIRAVQEQNSKNVVSRHKANSAQEWIDKNVRQNRD</sequence>
<keyword evidence="3" id="KW-1185">Reference proteome</keyword>
<protein>
    <recommendedName>
        <fullName evidence="4">Preprotein translocase subunit SecA</fullName>
    </recommendedName>
</protein>
<dbReference type="EMBL" id="JACHXU010000008">
    <property type="protein sequence ID" value="MBB3207016.1"/>
    <property type="molecule type" value="Genomic_DNA"/>
</dbReference>
<evidence type="ECO:0000313" key="3">
    <source>
        <dbReference type="Proteomes" id="UP000536179"/>
    </source>
</evidence>
<dbReference type="Gene3D" id="1.10.3060.10">
    <property type="entry name" value="Helical scaffold and wing domains of SecA"/>
    <property type="match status" value="1"/>
</dbReference>
<feature type="compositionally biased region" description="Basic and acidic residues" evidence="1">
    <location>
        <begin position="197"/>
        <end position="207"/>
    </location>
</feature>
<name>A0A7W5DYU3_9BACT</name>
<organism evidence="2 3">
    <name type="scientific">Aporhodopirellula rubra</name>
    <dbReference type="NCBI Taxonomy" id="980271"/>
    <lineage>
        <taxon>Bacteria</taxon>
        <taxon>Pseudomonadati</taxon>
        <taxon>Planctomycetota</taxon>
        <taxon>Planctomycetia</taxon>
        <taxon>Pirellulales</taxon>
        <taxon>Pirellulaceae</taxon>
        <taxon>Aporhodopirellula</taxon>
    </lineage>
</organism>
<proteinExistence type="predicted"/>
<reference evidence="2 3" key="1">
    <citation type="submission" date="2020-08" db="EMBL/GenBank/DDBJ databases">
        <title>Genomic Encyclopedia of Type Strains, Phase III (KMG-III): the genomes of soil and plant-associated and newly described type strains.</title>
        <authorList>
            <person name="Whitman W."/>
        </authorList>
    </citation>
    <scope>NUCLEOTIDE SEQUENCE [LARGE SCALE GENOMIC DNA]</scope>
    <source>
        <strain evidence="2 3">CECT 8075</strain>
    </source>
</reference>
<evidence type="ECO:0000256" key="1">
    <source>
        <dbReference type="SAM" id="MobiDB-lite"/>
    </source>
</evidence>
<dbReference type="Proteomes" id="UP000536179">
    <property type="component" value="Unassembled WGS sequence"/>
</dbReference>
<evidence type="ECO:0000313" key="2">
    <source>
        <dbReference type="EMBL" id="MBB3207016.1"/>
    </source>
</evidence>
<feature type="region of interest" description="Disordered" evidence="1">
    <location>
        <begin position="181"/>
        <end position="207"/>
    </location>
</feature>
<gene>
    <name evidence="2" type="ORF">FHS27_002830</name>
</gene>
<dbReference type="RefSeq" id="WP_184305404.1">
    <property type="nucleotide sequence ID" value="NZ_JACHXU010000008.1"/>
</dbReference>
<accession>A0A7W5DYU3</accession>
<evidence type="ECO:0008006" key="4">
    <source>
        <dbReference type="Google" id="ProtNLM"/>
    </source>
</evidence>
<dbReference type="AlphaFoldDB" id="A0A7W5DYU3"/>
<comment type="caution">
    <text evidence="2">The sequence shown here is derived from an EMBL/GenBank/DDBJ whole genome shotgun (WGS) entry which is preliminary data.</text>
</comment>